<proteinExistence type="predicted"/>
<protein>
    <recommendedName>
        <fullName evidence="2">Cell division protein ZapA</fullName>
    </recommendedName>
    <alternativeName>
        <fullName evidence="9">Z ring-associated protein ZapA</fullName>
    </alternativeName>
</protein>
<dbReference type="PANTHER" id="PTHR34981:SF1">
    <property type="entry name" value="CELL DIVISION PROTEIN ZAPA"/>
    <property type="match status" value="1"/>
</dbReference>
<gene>
    <name evidence="10" type="ORF">RTTH1527_03565</name>
</gene>
<keyword evidence="5" id="KW-0717">Septation</keyword>
<evidence type="ECO:0000256" key="8">
    <source>
        <dbReference type="ARBA" id="ARBA00026068"/>
    </source>
</evidence>
<comment type="subcellular location">
    <subcellularLocation>
        <location evidence="1">Cytoplasm</location>
    </subcellularLocation>
</comment>
<keyword evidence="3" id="KW-0963">Cytoplasm</keyword>
<organism evidence="10 11">
    <name type="scientific">Rickettsia typhi str. TH1527</name>
    <dbReference type="NCBI Taxonomy" id="1003201"/>
    <lineage>
        <taxon>Bacteria</taxon>
        <taxon>Pseudomonadati</taxon>
        <taxon>Pseudomonadota</taxon>
        <taxon>Alphaproteobacteria</taxon>
        <taxon>Rickettsiales</taxon>
        <taxon>Rickettsiaceae</taxon>
        <taxon>Rickettsieae</taxon>
        <taxon>Rickettsia</taxon>
        <taxon>typhus group</taxon>
    </lineage>
</organism>
<evidence type="ECO:0000256" key="3">
    <source>
        <dbReference type="ARBA" id="ARBA00022490"/>
    </source>
</evidence>
<evidence type="ECO:0000256" key="4">
    <source>
        <dbReference type="ARBA" id="ARBA00022618"/>
    </source>
</evidence>
<dbReference type="Proteomes" id="UP000007581">
    <property type="component" value="Chromosome"/>
</dbReference>
<dbReference type="RefSeq" id="WP_011191174.1">
    <property type="nucleotide sequence ID" value="NC_017066.1"/>
</dbReference>
<evidence type="ECO:0000313" key="10">
    <source>
        <dbReference type="EMBL" id="AFE54578.1"/>
    </source>
</evidence>
<dbReference type="Pfam" id="PF05164">
    <property type="entry name" value="ZapA"/>
    <property type="match status" value="1"/>
</dbReference>
<evidence type="ECO:0000256" key="6">
    <source>
        <dbReference type="ARBA" id="ARBA00023306"/>
    </source>
</evidence>
<evidence type="ECO:0000256" key="1">
    <source>
        <dbReference type="ARBA" id="ARBA00004496"/>
    </source>
</evidence>
<dbReference type="InterPro" id="IPR042233">
    <property type="entry name" value="Cell_div_ZapA_N"/>
</dbReference>
<evidence type="ECO:0000256" key="5">
    <source>
        <dbReference type="ARBA" id="ARBA00023210"/>
    </source>
</evidence>
<evidence type="ECO:0000256" key="9">
    <source>
        <dbReference type="ARBA" id="ARBA00033158"/>
    </source>
</evidence>
<evidence type="ECO:0000313" key="11">
    <source>
        <dbReference type="Proteomes" id="UP000007581"/>
    </source>
</evidence>
<sequence length="105" mass="11933">MPIVTVTLNNKSFQLYCNNGDEEELLSLADQLNDKIAEIKLNSPTASFDLLLVMASLNAQAEIAILTEKLYKNGFQKNHYEEEKFTETLTTIASYLENLARKMEK</sequence>
<dbReference type="InterPro" id="IPR036192">
    <property type="entry name" value="Cell_div_ZapA-like_sf"/>
</dbReference>
<evidence type="ECO:0000256" key="2">
    <source>
        <dbReference type="ARBA" id="ARBA00015195"/>
    </source>
</evidence>
<reference evidence="10" key="1">
    <citation type="submission" date="2012-03" db="EMBL/GenBank/DDBJ databases">
        <authorList>
            <person name="Johnson S.L."/>
            <person name="Sims D."/>
            <person name="Han S."/>
            <person name="Bruce D.C."/>
            <person name="Dasch G.A."/>
        </authorList>
    </citation>
    <scope>NUCLEOTIDE SEQUENCE [LARGE SCALE GENOMIC DNA]</scope>
    <source>
        <strain evidence="10">TH1527</strain>
    </source>
</reference>
<evidence type="ECO:0000256" key="7">
    <source>
        <dbReference type="ARBA" id="ARBA00024910"/>
    </source>
</evidence>
<comment type="function">
    <text evidence="7">Activator of cell division through the inhibition of FtsZ GTPase activity, therefore promoting FtsZ assembly into bundles of protofilaments necessary for the formation of the division Z ring. It is recruited early at mid-cell but it is not essential for cell division.</text>
</comment>
<keyword evidence="6" id="KW-0131">Cell cycle</keyword>
<dbReference type="EMBL" id="CP003397">
    <property type="protein sequence ID" value="AFE54578.1"/>
    <property type="molecule type" value="Genomic_DNA"/>
</dbReference>
<dbReference type="InterPro" id="IPR007838">
    <property type="entry name" value="Cell_div_ZapA-like"/>
</dbReference>
<comment type="subunit">
    <text evidence="8">Homodimer. Interacts with FtsZ.</text>
</comment>
<dbReference type="SUPFAM" id="SSF102829">
    <property type="entry name" value="Cell division protein ZapA-like"/>
    <property type="match status" value="1"/>
</dbReference>
<name>A0ABM5MVU8_RICTP</name>
<accession>A0ABM5MVU8</accession>
<dbReference type="Gene3D" id="3.30.160.880">
    <property type="entry name" value="Cell division protein ZapA protomer, N-terminal domain"/>
    <property type="match status" value="1"/>
</dbReference>
<dbReference type="PANTHER" id="PTHR34981">
    <property type="entry name" value="CELL DIVISION PROTEIN ZAPA"/>
    <property type="match status" value="1"/>
</dbReference>
<keyword evidence="4" id="KW-0132">Cell division</keyword>
<keyword evidence="11" id="KW-1185">Reference proteome</keyword>